<keyword evidence="1" id="KW-1133">Transmembrane helix</keyword>
<comment type="caution">
    <text evidence="2">The sequence shown here is derived from an EMBL/GenBank/DDBJ whole genome shotgun (WGS) entry which is preliminary data.</text>
</comment>
<protein>
    <submittedName>
        <fullName evidence="2">Uncharacterized protein</fullName>
    </submittedName>
</protein>
<sequence length="241" mass="29032">MKLKNRPLIGYILLFLALLGSLFLFFFSEGFAENIMVELIGAIIFLLIIDQLLLKSERKQWQVVKNEIEYLLARTLNSLRDDILIKMFNFKHETEFNNNITETEKLIRKEKEEYLNDLVARDDEEIARMIDNNYLNKLKSYDDFFLEKAEDLWRTINNKYSDHFEPEEIKEFISLSLYLRDLNHGLKTYQKSFHYEDKKEYYQQKGLRNIVHNTREIIETLIELKDLGYQPTALFIEEDYE</sequence>
<proteinExistence type="predicted"/>
<accession>A0A931F9T0</accession>
<dbReference type="AlphaFoldDB" id="A0A931F9T0"/>
<evidence type="ECO:0000313" key="3">
    <source>
        <dbReference type="Proteomes" id="UP000621436"/>
    </source>
</evidence>
<organism evidence="2 3">
    <name type="scientific">Halonatronomonas betaini</name>
    <dbReference type="NCBI Taxonomy" id="2778430"/>
    <lineage>
        <taxon>Bacteria</taxon>
        <taxon>Bacillati</taxon>
        <taxon>Bacillota</taxon>
        <taxon>Clostridia</taxon>
        <taxon>Halanaerobiales</taxon>
        <taxon>Halarsenatibacteraceae</taxon>
        <taxon>Halonatronomonas</taxon>
    </lineage>
</organism>
<keyword evidence="1" id="KW-0472">Membrane</keyword>
<dbReference type="EMBL" id="JADPIE010000003">
    <property type="protein sequence ID" value="MBF8436829.1"/>
    <property type="molecule type" value="Genomic_DNA"/>
</dbReference>
<name>A0A931F9T0_9FIRM</name>
<keyword evidence="1" id="KW-0812">Transmembrane</keyword>
<evidence type="ECO:0000313" key="2">
    <source>
        <dbReference type="EMBL" id="MBF8436829.1"/>
    </source>
</evidence>
<feature type="transmembrane region" description="Helical" evidence="1">
    <location>
        <begin position="7"/>
        <end position="28"/>
    </location>
</feature>
<keyword evidence="3" id="KW-1185">Reference proteome</keyword>
<dbReference type="Proteomes" id="UP000621436">
    <property type="component" value="Unassembled WGS sequence"/>
</dbReference>
<gene>
    <name evidence="2" type="ORF">I0Q91_07060</name>
</gene>
<reference evidence="2" key="1">
    <citation type="submission" date="2020-11" db="EMBL/GenBank/DDBJ databases">
        <title>Halonatronomonas betainensis gen. nov., sp. nov. a novel haloalkaliphilic representative of the family Halanaerobiacae capable of betaine degradation.</title>
        <authorList>
            <person name="Boltyanskaya Y."/>
            <person name="Kevbrin V."/>
            <person name="Detkova E."/>
            <person name="Grouzdev D.S."/>
            <person name="Koziaeva V."/>
            <person name="Zhilina T."/>
        </authorList>
    </citation>
    <scope>NUCLEOTIDE SEQUENCE</scope>
    <source>
        <strain evidence="2">Z-7014</strain>
    </source>
</reference>
<evidence type="ECO:0000256" key="1">
    <source>
        <dbReference type="SAM" id="Phobius"/>
    </source>
</evidence>
<dbReference type="RefSeq" id="WP_270453746.1">
    <property type="nucleotide sequence ID" value="NZ_JADPIE010000003.1"/>
</dbReference>
<feature type="transmembrane region" description="Helical" evidence="1">
    <location>
        <begin position="34"/>
        <end position="54"/>
    </location>
</feature>